<evidence type="ECO:0000313" key="2">
    <source>
        <dbReference type="Proteomes" id="UP000315636"/>
    </source>
</evidence>
<proteinExistence type="predicted"/>
<protein>
    <submittedName>
        <fullName evidence="1">Uncharacterized protein</fullName>
    </submittedName>
</protein>
<name>A0A521F9L0_9BACL</name>
<keyword evidence="2" id="KW-1185">Reference proteome</keyword>
<accession>A0A521F9L0</accession>
<organism evidence="1 2">
    <name type="scientific">Melghirimyces algeriensis</name>
    <dbReference type="NCBI Taxonomy" id="910412"/>
    <lineage>
        <taxon>Bacteria</taxon>
        <taxon>Bacillati</taxon>
        <taxon>Bacillota</taxon>
        <taxon>Bacilli</taxon>
        <taxon>Bacillales</taxon>
        <taxon>Thermoactinomycetaceae</taxon>
        <taxon>Melghirimyces</taxon>
    </lineage>
</organism>
<dbReference type="RefSeq" id="WP_142506681.1">
    <property type="nucleotide sequence ID" value="NZ_FXTI01000015.1"/>
</dbReference>
<evidence type="ECO:0000313" key="1">
    <source>
        <dbReference type="EMBL" id="SMO92764.1"/>
    </source>
</evidence>
<dbReference type="Proteomes" id="UP000315636">
    <property type="component" value="Unassembled WGS sequence"/>
</dbReference>
<sequence length="79" mass="9143">MIENTQNAQEERLKQLFATWHHLIQTQTAGHDVHRELDTVIEAVFNEIDKVDGNDVGDNNAQKLNKSYASALRDFHRKK</sequence>
<dbReference type="AlphaFoldDB" id="A0A521F9L0"/>
<dbReference type="EMBL" id="FXTI01000015">
    <property type="protein sequence ID" value="SMO92764.1"/>
    <property type="molecule type" value="Genomic_DNA"/>
</dbReference>
<reference evidence="1 2" key="1">
    <citation type="submission" date="2017-05" db="EMBL/GenBank/DDBJ databases">
        <authorList>
            <person name="Varghese N."/>
            <person name="Submissions S."/>
        </authorList>
    </citation>
    <scope>NUCLEOTIDE SEQUENCE [LARGE SCALE GENOMIC DNA]</scope>
    <source>
        <strain evidence="1 2">DSM 45474</strain>
    </source>
</reference>
<gene>
    <name evidence="1" type="ORF">SAMN06264849_1151</name>
</gene>